<accession>A0ABT3I5T4</accession>
<keyword evidence="2" id="KW-0812">Transmembrane</keyword>
<organism evidence="3 4">
    <name type="scientific">Shewanella subflava</name>
    <dbReference type="NCBI Taxonomy" id="2986476"/>
    <lineage>
        <taxon>Bacteria</taxon>
        <taxon>Pseudomonadati</taxon>
        <taxon>Pseudomonadota</taxon>
        <taxon>Gammaproteobacteria</taxon>
        <taxon>Alteromonadales</taxon>
        <taxon>Shewanellaceae</taxon>
        <taxon>Shewanella</taxon>
    </lineage>
</organism>
<reference evidence="3" key="1">
    <citation type="submission" date="2022-10" db="EMBL/GenBank/DDBJ databases">
        <title>Shewanella flava sp. nov, isolated from the estuary of the Fenhe River into the Yellow River.</title>
        <authorList>
            <person name="Li Y."/>
        </authorList>
    </citation>
    <scope>NUCLEOTIDE SEQUENCE</scope>
    <source>
        <strain evidence="3">FYR11-62</strain>
    </source>
</reference>
<evidence type="ECO:0000256" key="1">
    <source>
        <dbReference type="SAM" id="Coils"/>
    </source>
</evidence>
<gene>
    <name evidence="3" type="ORF">OHT75_02875</name>
</gene>
<keyword evidence="1" id="KW-0175">Coiled coil</keyword>
<keyword evidence="2" id="KW-1133">Transmembrane helix</keyword>
<feature type="coiled-coil region" evidence="1">
    <location>
        <begin position="35"/>
        <end position="76"/>
    </location>
</feature>
<evidence type="ECO:0000313" key="3">
    <source>
        <dbReference type="EMBL" id="MCW3171421.1"/>
    </source>
</evidence>
<name>A0ABT3I5T4_9GAMM</name>
<feature type="transmembrane region" description="Helical" evidence="2">
    <location>
        <begin position="12"/>
        <end position="31"/>
    </location>
</feature>
<evidence type="ECO:0000313" key="4">
    <source>
        <dbReference type="Proteomes" id="UP001163714"/>
    </source>
</evidence>
<keyword evidence="2" id="KW-0472">Membrane</keyword>
<protein>
    <submittedName>
        <fullName evidence="3">Uncharacterized protein</fullName>
    </submittedName>
</protein>
<comment type="caution">
    <text evidence="3">The sequence shown here is derived from an EMBL/GenBank/DDBJ whole genome shotgun (WGS) entry which is preliminary data.</text>
</comment>
<dbReference type="Proteomes" id="UP001163714">
    <property type="component" value="Unassembled WGS sequence"/>
</dbReference>
<dbReference type="EMBL" id="JAPDMX010000003">
    <property type="protein sequence ID" value="MCW3171421.1"/>
    <property type="molecule type" value="Genomic_DNA"/>
</dbReference>
<keyword evidence="4" id="KW-1185">Reference proteome</keyword>
<proteinExistence type="predicted"/>
<dbReference type="RefSeq" id="WP_264724921.1">
    <property type="nucleotide sequence ID" value="NZ_JAPDMX010000003.1"/>
</dbReference>
<sequence>MLTSLKDSVNSALGVAVILVFALMVGVIITGKISLESLKANNASLRADIVQLNANEQQLTRNNDIKDQQLKKLEQDYKIIIDLNTQNRKRLAALKATHESRTKQANLIKDSSDEPTKDWANALLPADAVQLLQQTRCESGDANQHDLCFTPP</sequence>
<evidence type="ECO:0000256" key="2">
    <source>
        <dbReference type="SAM" id="Phobius"/>
    </source>
</evidence>